<dbReference type="GO" id="GO:0016787">
    <property type="term" value="F:hydrolase activity"/>
    <property type="evidence" value="ECO:0007669"/>
    <property type="project" value="UniProtKB-KW"/>
</dbReference>
<keyword evidence="5" id="KW-1185">Reference proteome</keyword>
<feature type="compositionally biased region" description="Acidic residues" evidence="2">
    <location>
        <begin position="1"/>
        <end position="12"/>
    </location>
</feature>
<dbReference type="InterPro" id="IPR028995">
    <property type="entry name" value="Glyco_hydro_57/38_cen_sf"/>
</dbReference>
<dbReference type="FunFam" id="1.20.1270.50:FF:000003">
    <property type="entry name" value="Alpha-mannosidase"/>
    <property type="match status" value="1"/>
</dbReference>
<feature type="domain" description="Glycoside hydrolase family 38 central" evidence="3">
    <location>
        <begin position="58"/>
        <end position="111"/>
    </location>
</feature>
<sequence>MLEELLDDEEEEGRNSALGARGAHDLMEAKRTKSEQSISSSKLQRQQLEVFRGRMNLGPNIDLLVDALAIAQQHDAVTGKEKQHVANDYSKRLYIGYKESKDLVSSSLACLVESSLLTRYQNPVTKLQQADVHWGDYASLWTHTCKLACLYVGGCSLGIFDRGKVFG</sequence>
<proteinExistence type="predicted"/>
<dbReference type="Gene3D" id="1.20.1270.50">
    <property type="entry name" value="Glycoside hydrolase family 38, central domain"/>
    <property type="match status" value="1"/>
</dbReference>
<dbReference type="PANTHER" id="PTHR11607:SF67">
    <property type="entry name" value="ALPHA-MANNOSIDASE"/>
    <property type="match status" value="1"/>
</dbReference>
<dbReference type="InterPro" id="IPR037094">
    <property type="entry name" value="Glyco_hydro_38_cen_sf"/>
</dbReference>
<evidence type="ECO:0000256" key="2">
    <source>
        <dbReference type="SAM" id="MobiDB-lite"/>
    </source>
</evidence>
<gene>
    <name evidence="4" type="ORF">Fmac_020883</name>
</gene>
<accession>A0ABD1LVF8</accession>
<comment type="caution">
    <text evidence="4">The sequence shown here is derived from an EMBL/GenBank/DDBJ whole genome shotgun (WGS) entry which is preliminary data.</text>
</comment>
<organism evidence="4 5">
    <name type="scientific">Flemingia macrophylla</name>
    <dbReference type="NCBI Taxonomy" id="520843"/>
    <lineage>
        <taxon>Eukaryota</taxon>
        <taxon>Viridiplantae</taxon>
        <taxon>Streptophyta</taxon>
        <taxon>Embryophyta</taxon>
        <taxon>Tracheophyta</taxon>
        <taxon>Spermatophyta</taxon>
        <taxon>Magnoliopsida</taxon>
        <taxon>eudicotyledons</taxon>
        <taxon>Gunneridae</taxon>
        <taxon>Pentapetalae</taxon>
        <taxon>rosids</taxon>
        <taxon>fabids</taxon>
        <taxon>Fabales</taxon>
        <taxon>Fabaceae</taxon>
        <taxon>Papilionoideae</taxon>
        <taxon>50 kb inversion clade</taxon>
        <taxon>NPAAA clade</taxon>
        <taxon>indigoferoid/millettioid clade</taxon>
        <taxon>Phaseoleae</taxon>
        <taxon>Flemingia</taxon>
    </lineage>
</organism>
<evidence type="ECO:0000259" key="3">
    <source>
        <dbReference type="Pfam" id="PF09261"/>
    </source>
</evidence>
<dbReference type="InterPro" id="IPR050843">
    <property type="entry name" value="Glycosyl_Hydrlase_38"/>
</dbReference>
<dbReference type="SUPFAM" id="SSF88688">
    <property type="entry name" value="Families 57/38 glycoside transferase middle domain"/>
    <property type="match status" value="1"/>
</dbReference>
<reference evidence="4 5" key="1">
    <citation type="submission" date="2024-08" db="EMBL/GenBank/DDBJ databases">
        <title>Insights into the chromosomal genome structure of Flemingia macrophylla.</title>
        <authorList>
            <person name="Ding Y."/>
            <person name="Zhao Y."/>
            <person name="Bi W."/>
            <person name="Wu M."/>
            <person name="Zhao G."/>
            <person name="Gong Y."/>
            <person name="Li W."/>
            <person name="Zhang P."/>
        </authorList>
    </citation>
    <scope>NUCLEOTIDE SEQUENCE [LARGE SCALE GENOMIC DNA]</scope>
    <source>
        <strain evidence="4">DYQJB</strain>
        <tissue evidence="4">Leaf</tissue>
    </source>
</reference>
<feature type="compositionally biased region" description="Basic and acidic residues" evidence="2">
    <location>
        <begin position="22"/>
        <end position="34"/>
    </location>
</feature>
<keyword evidence="1" id="KW-0378">Hydrolase</keyword>
<dbReference type="Proteomes" id="UP001603857">
    <property type="component" value="Unassembled WGS sequence"/>
</dbReference>
<dbReference type="PANTHER" id="PTHR11607">
    <property type="entry name" value="ALPHA-MANNOSIDASE"/>
    <property type="match status" value="1"/>
</dbReference>
<evidence type="ECO:0000256" key="1">
    <source>
        <dbReference type="ARBA" id="ARBA00022801"/>
    </source>
</evidence>
<dbReference type="EMBL" id="JBGMDY010000007">
    <property type="protein sequence ID" value="KAL2327456.1"/>
    <property type="molecule type" value="Genomic_DNA"/>
</dbReference>
<evidence type="ECO:0000313" key="4">
    <source>
        <dbReference type="EMBL" id="KAL2327456.1"/>
    </source>
</evidence>
<protein>
    <recommendedName>
        <fullName evidence="3">Glycoside hydrolase family 38 central domain-containing protein</fullName>
    </recommendedName>
</protein>
<evidence type="ECO:0000313" key="5">
    <source>
        <dbReference type="Proteomes" id="UP001603857"/>
    </source>
</evidence>
<feature type="region of interest" description="Disordered" evidence="2">
    <location>
        <begin position="1"/>
        <end position="41"/>
    </location>
</feature>
<dbReference type="InterPro" id="IPR015341">
    <property type="entry name" value="Glyco_hydro_38_cen"/>
</dbReference>
<dbReference type="AlphaFoldDB" id="A0ABD1LVF8"/>
<name>A0ABD1LVF8_9FABA</name>
<dbReference type="Pfam" id="PF09261">
    <property type="entry name" value="Alpha-mann_mid"/>
    <property type="match status" value="1"/>
</dbReference>